<evidence type="ECO:0000256" key="2">
    <source>
        <dbReference type="SAM" id="MobiDB-lite"/>
    </source>
</evidence>
<dbReference type="RefSeq" id="WP_276269606.1">
    <property type="nucleotide sequence ID" value="NZ_JARJLM010000732.1"/>
</dbReference>
<dbReference type="SMART" id="SM00331">
    <property type="entry name" value="PP2C_SIG"/>
    <property type="match status" value="1"/>
</dbReference>
<feature type="domain" description="PAC" evidence="5">
    <location>
        <begin position="564"/>
        <end position="618"/>
    </location>
</feature>
<feature type="transmembrane region" description="Helical" evidence="3">
    <location>
        <begin position="309"/>
        <end position="332"/>
    </location>
</feature>
<organism evidence="6 7">
    <name type="scientific">Cupriavidus basilensis</name>
    <dbReference type="NCBI Taxonomy" id="68895"/>
    <lineage>
        <taxon>Bacteria</taxon>
        <taxon>Pseudomonadati</taxon>
        <taxon>Pseudomonadota</taxon>
        <taxon>Betaproteobacteria</taxon>
        <taxon>Burkholderiales</taxon>
        <taxon>Burkholderiaceae</taxon>
        <taxon>Cupriavidus</taxon>
    </lineage>
</organism>
<reference evidence="6 7" key="1">
    <citation type="submission" date="2023-03" db="EMBL/GenBank/DDBJ databases">
        <title>Draft assemblies of triclosan tolerant bacteria isolated from returned activated sludge.</title>
        <authorList>
            <person name="Van Hamelsveld S."/>
        </authorList>
    </citation>
    <scope>NUCLEOTIDE SEQUENCE [LARGE SCALE GENOMIC DNA]</scope>
    <source>
        <strain evidence="6 7">GW210010_S58</strain>
    </source>
</reference>
<dbReference type="Gene3D" id="3.60.40.10">
    <property type="entry name" value="PPM-type phosphatase domain"/>
    <property type="match status" value="1"/>
</dbReference>
<sequence length="1015" mass="109537">MIPPQALPPGSSTHLPAWLNGTTVLWGCMALAVLLIAGATGFVWWERKSIIENTLASVEMLARALDDQSSRAVGTANFLMDTFDEDLSGYSDARSAAALNRLLTEAIAGAPFVRSFSLIDGDGQIVASSSPANRDKRIDPARLPDAAGKQPGEFMAIGRPVPGRDLFDSAISAAKDPRTRELPLSFVPLARTIKLKSGGNAHLVIALNTDYLANAYELMLAEAPRSAALLDYDGTALATTAGMPLPGGAGMGSHPVFKTLLSQHERGSFVGQGLDGSAAIGAYRASRRWPLVTVVEHSYTEALAPWHRILDWVAGATLAGLLFLSALGTAAWRSLRSNEQVRGALDSLHRDIASNEARKTAILTSAMDGMVTLDQHGCILEFNQEAERIFGHGAARAIGQPLEPLLFPPESRGLIAASQAEGAGSGPGQLTRRRFELTALRASGERFPVEISVVPVRANDQDYLSCTLRDISDARLAAEEREQLLIRYRDSSASLRLLKRALDQHAIVSIFSPDGTIVYANRKLASTSGYGREELVGHRNRFLRPTGGTEPIEHDLLALIQAGRPWEGQLVHQKKDGALYWAASTIVPILDSNGRLRQAFLIQTDISRQIAGERATEAARRTELELGAGIQRGLLMRDLPGSVLDCSLAGFNVASQGINGDFVDLFQFSDDCFDILVGDAMGKGVPAALLGAGLKMQFARSLAELHTQDCSTLKGHAELPSPAQIVAHVQHAMHPHLQQLESFVTVCYLRVDRARGTLTWVGCGHEETLLLRGDADYSFLPNQHPPLGVIEEATIEEKTVPFLPGDTLVLYSDGLADAVAPDGERFGMQRLTDTVRALLRTHCRPGTIARGMQRTMEAFVQGGRIADDMTMLVLQTPGAGTGLREWRFEMPRALDRLSALRIFVMARAQACGLAEERASALALAAVELASNAIRHGGDRDAGPLEAIFGSTMDECRLELLYLGQPFVPPARLEPDFSGSSEGGFGLYIIRQSCDAVRYSHADGVNRMVLTKRRAG</sequence>
<evidence type="ECO:0000313" key="6">
    <source>
        <dbReference type="EMBL" id="MDF3840043.1"/>
    </source>
</evidence>
<comment type="caution">
    <text evidence="6">The sequence shown here is derived from an EMBL/GenBank/DDBJ whole genome shotgun (WGS) entry which is preliminary data.</text>
</comment>
<dbReference type="InterPro" id="IPR001610">
    <property type="entry name" value="PAC"/>
</dbReference>
<keyword evidence="3" id="KW-0472">Membrane</keyword>
<feature type="transmembrane region" description="Helical" evidence="3">
    <location>
        <begin position="24"/>
        <end position="45"/>
    </location>
</feature>
<dbReference type="NCBIfam" id="TIGR00229">
    <property type="entry name" value="sensory_box"/>
    <property type="match status" value="2"/>
</dbReference>
<dbReference type="EMBL" id="JARJLM010000732">
    <property type="protein sequence ID" value="MDF3840043.1"/>
    <property type="molecule type" value="Genomic_DNA"/>
</dbReference>
<proteinExistence type="predicted"/>
<dbReference type="Pfam" id="PF13426">
    <property type="entry name" value="PAS_9"/>
    <property type="match status" value="2"/>
</dbReference>
<dbReference type="InterPro" id="IPR000014">
    <property type="entry name" value="PAS"/>
</dbReference>
<feature type="domain" description="PAS" evidence="4">
    <location>
        <begin position="355"/>
        <end position="412"/>
    </location>
</feature>
<feature type="region of interest" description="Disordered" evidence="2">
    <location>
        <begin position="129"/>
        <end position="149"/>
    </location>
</feature>
<dbReference type="SUPFAM" id="SSF55785">
    <property type="entry name" value="PYP-like sensor domain (PAS domain)"/>
    <property type="match status" value="2"/>
</dbReference>
<dbReference type="Pfam" id="PF07228">
    <property type="entry name" value="SpoIIE"/>
    <property type="match status" value="1"/>
</dbReference>
<evidence type="ECO:0000259" key="5">
    <source>
        <dbReference type="PROSITE" id="PS50113"/>
    </source>
</evidence>
<dbReference type="InterPro" id="IPR052016">
    <property type="entry name" value="Bact_Sigma-Reg"/>
</dbReference>
<dbReference type="InterPro" id="IPR000700">
    <property type="entry name" value="PAS-assoc_C"/>
</dbReference>
<dbReference type="PROSITE" id="PS50113">
    <property type="entry name" value="PAC"/>
    <property type="match status" value="2"/>
</dbReference>
<dbReference type="SUPFAM" id="SSF81606">
    <property type="entry name" value="PP2C-like"/>
    <property type="match status" value="1"/>
</dbReference>
<dbReference type="InterPro" id="IPR035965">
    <property type="entry name" value="PAS-like_dom_sf"/>
</dbReference>
<feature type="domain" description="PAS" evidence="4">
    <location>
        <begin position="494"/>
        <end position="545"/>
    </location>
</feature>
<dbReference type="CDD" id="cd00130">
    <property type="entry name" value="PAS"/>
    <property type="match status" value="2"/>
</dbReference>
<dbReference type="Proteomes" id="UP001216674">
    <property type="component" value="Unassembled WGS sequence"/>
</dbReference>
<name>A0ABT6B5S6_9BURK</name>
<keyword evidence="3" id="KW-0812">Transmembrane</keyword>
<keyword evidence="3" id="KW-1133">Transmembrane helix</keyword>
<keyword evidence="7" id="KW-1185">Reference proteome</keyword>
<feature type="compositionally biased region" description="Basic and acidic residues" evidence="2">
    <location>
        <begin position="133"/>
        <end position="142"/>
    </location>
</feature>
<dbReference type="Gene3D" id="3.30.450.20">
    <property type="entry name" value="PAS domain"/>
    <property type="match status" value="4"/>
</dbReference>
<keyword evidence="1" id="KW-0378">Hydrolase</keyword>
<dbReference type="PANTHER" id="PTHR43156:SF2">
    <property type="entry name" value="STAGE II SPORULATION PROTEIN E"/>
    <property type="match status" value="1"/>
</dbReference>
<evidence type="ECO:0000313" key="7">
    <source>
        <dbReference type="Proteomes" id="UP001216674"/>
    </source>
</evidence>
<dbReference type="InterPro" id="IPR003594">
    <property type="entry name" value="HATPase_dom"/>
</dbReference>
<dbReference type="Pfam" id="PF13581">
    <property type="entry name" value="HATPase_c_2"/>
    <property type="match status" value="1"/>
</dbReference>
<dbReference type="InterPro" id="IPR001932">
    <property type="entry name" value="PPM-type_phosphatase-like_dom"/>
</dbReference>
<evidence type="ECO:0000259" key="4">
    <source>
        <dbReference type="PROSITE" id="PS50112"/>
    </source>
</evidence>
<dbReference type="SMART" id="SM00091">
    <property type="entry name" value="PAS"/>
    <property type="match status" value="2"/>
</dbReference>
<dbReference type="Gene3D" id="3.30.565.10">
    <property type="entry name" value="Histidine kinase-like ATPase, C-terminal domain"/>
    <property type="match status" value="1"/>
</dbReference>
<accession>A0ABT6B5S6</accession>
<evidence type="ECO:0000256" key="3">
    <source>
        <dbReference type="SAM" id="Phobius"/>
    </source>
</evidence>
<dbReference type="SMART" id="SM00086">
    <property type="entry name" value="PAC"/>
    <property type="match status" value="2"/>
</dbReference>
<dbReference type="PANTHER" id="PTHR43156">
    <property type="entry name" value="STAGE II SPORULATION PROTEIN E-RELATED"/>
    <property type="match status" value="1"/>
</dbReference>
<feature type="domain" description="PAC" evidence="5">
    <location>
        <begin position="433"/>
        <end position="483"/>
    </location>
</feature>
<gene>
    <name evidence="6" type="ORF">P3W85_45040</name>
</gene>
<dbReference type="PROSITE" id="PS50112">
    <property type="entry name" value="PAS"/>
    <property type="match status" value="2"/>
</dbReference>
<dbReference type="CDD" id="cd16936">
    <property type="entry name" value="HATPase_RsbW-like"/>
    <property type="match status" value="1"/>
</dbReference>
<protein>
    <submittedName>
        <fullName evidence="6">SpoIIE family protein phosphatase</fullName>
    </submittedName>
</protein>
<dbReference type="InterPro" id="IPR036457">
    <property type="entry name" value="PPM-type-like_dom_sf"/>
</dbReference>
<dbReference type="InterPro" id="IPR036890">
    <property type="entry name" value="HATPase_C_sf"/>
</dbReference>
<evidence type="ECO:0000256" key="1">
    <source>
        <dbReference type="ARBA" id="ARBA00022801"/>
    </source>
</evidence>
<dbReference type="CDD" id="cd12915">
    <property type="entry name" value="PDC2_DGC_like"/>
    <property type="match status" value="1"/>
</dbReference>